<sequence length="390" mass="41970">MNSESVPLVANRIGPGAKRNILHVITSLVTGGAERALVRLIAQSDRERFQHLIVSLRDEGTQGAALLAAGAELETLRIVNHAGLSRAALKLTRIARRWRPNLVHGWMYHGNLAASLAGLATGVPTIWGIRQSLHDLSDQPRATRWVIRMNALLSAHPAAILYNSRTACEHHEAYGYSRRRSAVIPNGFPPSLFTPLDPAERRELRRGLGLADGDLVFGAVARNHRVKGYDLLIAAAAAVAARTPNLRLVLCGPGTEMLVHDLPAPLRDRTLALGDRPDASRVMHAFDVYVLSSRAEAFPNCVGEAMAAGVPVVANDVGDAAEILGGTGWMVPREDPVALVDAMLAASLAADRQGRGEAARARVLDHYSLERAVSAYGTLYDELIPQRGNA</sequence>
<dbReference type="InterPro" id="IPR028098">
    <property type="entry name" value="Glyco_trans_4-like_N"/>
</dbReference>
<evidence type="ECO:0000313" key="3">
    <source>
        <dbReference type="Proteomes" id="UP000441523"/>
    </source>
</evidence>
<keyword evidence="3" id="KW-1185">Reference proteome</keyword>
<dbReference type="Gene3D" id="3.40.50.2000">
    <property type="entry name" value="Glycogen Phosphorylase B"/>
    <property type="match status" value="2"/>
</dbReference>
<accession>A0A6N6ML66</accession>
<dbReference type="Proteomes" id="UP000441523">
    <property type="component" value="Unassembled WGS sequence"/>
</dbReference>
<evidence type="ECO:0000259" key="1">
    <source>
        <dbReference type="Pfam" id="PF13439"/>
    </source>
</evidence>
<dbReference type="GO" id="GO:0016757">
    <property type="term" value="F:glycosyltransferase activity"/>
    <property type="evidence" value="ECO:0007669"/>
    <property type="project" value="UniProtKB-ARBA"/>
</dbReference>
<protein>
    <submittedName>
        <fullName evidence="2">Glycosyltransferase</fullName>
    </submittedName>
</protein>
<dbReference type="SUPFAM" id="SSF53756">
    <property type="entry name" value="UDP-Glycosyltransferase/glycogen phosphorylase"/>
    <property type="match status" value="1"/>
</dbReference>
<dbReference type="RefSeq" id="WP_150965737.1">
    <property type="nucleotide sequence ID" value="NZ_VZZJ01000024.1"/>
</dbReference>
<name>A0A6N6ML66_9HYPH</name>
<proteinExistence type="predicted"/>
<keyword evidence="2" id="KW-0808">Transferase</keyword>
<gene>
    <name evidence="2" type="ORF">F6X51_21545</name>
</gene>
<dbReference type="PANTHER" id="PTHR12526">
    <property type="entry name" value="GLYCOSYLTRANSFERASE"/>
    <property type="match status" value="1"/>
</dbReference>
<evidence type="ECO:0000313" key="2">
    <source>
        <dbReference type="EMBL" id="KAB1070759.1"/>
    </source>
</evidence>
<reference evidence="2 3" key="1">
    <citation type="submission" date="2019-09" db="EMBL/GenBank/DDBJ databases">
        <title>YIM 132548 draft genome.</title>
        <authorList>
            <person name="Jiang L."/>
        </authorList>
    </citation>
    <scope>NUCLEOTIDE SEQUENCE [LARGE SCALE GENOMIC DNA]</scope>
    <source>
        <strain evidence="2 3">YIM 132548</strain>
    </source>
</reference>
<organism evidence="2 3">
    <name type="scientific">Methylobacterium planeticum</name>
    <dbReference type="NCBI Taxonomy" id="2615211"/>
    <lineage>
        <taxon>Bacteria</taxon>
        <taxon>Pseudomonadati</taxon>
        <taxon>Pseudomonadota</taxon>
        <taxon>Alphaproteobacteria</taxon>
        <taxon>Hyphomicrobiales</taxon>
        <taxon>Methylobacteriaceae</taxon>
        <taxon>Methylobacterium</taxon>
    </lineage>
</organism>
<comment type="caution">
    <text evidence="2">The sequence shown here is derived from an EMBL/GenBank/DDBJ whole genome shotgun (WGS) entry which is preliminary data.</text>
</comment>
<feature type="domain" description="Glycosyltransferase subfamily 4-like N-terminal" evidence="1">
    <location>
        <begin position="31"/>
        <end position="190"/>
    </location>
</feature>
<dbReference type="AlphaFoldDB" id="A0A6N6ML66"/>
<dbReference type="PANTHER" id="PTHR12526:SF630">
    <property type="entry name" value="GLYCOSYLTRANSFERASE"/>
    <property type="match status" value="1"/>
</dbReference>
<dbReference type="Pfam" id="PF13692">
    <property type="entry name" value="Glyco_trans_1_4"/>
    <property type="match status" value="1"/>
</dbReference>
<dbReference type="Pfam" id="PF13439">
    <property type="entry name" value="Glyco_transf_4"/>
    <property type="match status" value="1"/>
</dbReference>
<dbReference type="EMBL" id="VZZJ01000024">
    <property type="protein sequence ID" value="KAB1070759.1"/>
    <property type="molecule type" value="Genomic_DNA"/>
</dbReference>